<proteinExistence type="predicted"/>
<feature type="region of interest" description="Disordered" evidence="1">
    <location>
        <begin position="1"/>
        <end position="32"/>
    </location>
</feature>
<organism evidence="2">
    <name type="scientific">Alexandrium catenella</name>
    <name type="common">Red tide dinoflagellate</name>
    <name type="synonym">Gonyaulax catenella</name>
    <dbReference type="NCBI Taxonomy" id="2925"/>
    <lineage>
        <taxon>Eukaryota</taxon>
        <taxon>Sar</taxon>
        <taxon>Alveolata</taxon>
        <taxon>Dinophyceae</taxon>
        <taxon>Gonyaulacales</taxon>
        <taxon>Pyrocystaceae</taxon>
        <taxon>Alexandrium</taxon>
    </lineage>
</organism>
<accession>A0A7S1WIK4</accession>
<feature type="compositionally biased region" description="Low complexity" evidence="1">
    <location>
        <begin position="167"/>
        <end position="188"/>
    </location>
</feature>
<name>A0A7S1WIK4_ALECA</name>
<feature type="region of interest" description="Disordered" evidence="1">
    <location>
        <begin position="138"/>
        <end position="190"/>
    </location>
</feature>
<gene>
    <name evidence="2" type="ORF">ACAT0790_LOCUS47175</name>
</gene>
<reference evidence="2" key="1">
    <citation type="submission" date="2021-01" db="EMBL/GenBank/DDBJ databases">
        <authorList>
            <person name="Corre E."/>
            <person name="Pelletier E."/>
            <person name="Niang G."/>
            <person name="Scheremetjew M."/>
            <person name="Finn R."/>
            <person name="Kale V."/>
            <person name="Holt S."/>
            <person name="Cochrane G."/>
            <person name="Meng A."/>
            <person name="Brown T."/>
            <person name="Cohen L."/>
        </authorList>
    </citation>
    <scope>NUCLEOTIDE SEQUENCE</scope>
    <source>
        <strain evidence="2">OF101</strain>
    </source>
</reference>
<evidence type="ECO:0008006" key="3">
    <source>
        <dbReference type="Google" id="ProtNLM"/>
    </source>
</evidence>
<feature type="compositionally biased region" description="Gly residues" evidence="1">
    <location>
        <begin position="1"/>
        <end position="10"/>
    </location>
</feature>
<dbReference type="EMBL" id="HBGE01078911">
    <property type="protein sequence ID" value="CAD9170406.1"/>
    <property type="molecule type" value="Transcribed_RNA"/>
</dbReference>
<evidence type="ECO:0000256" key="1">
    <source>
        <dbReference type="SAM" id="MobiDB-lite"/>
    </source>
</evidence>
<evidence type="ECO:0000313" key="2">
    <source>
        <dbReference type="EMBL" id="CAD9170406.1"/>
    </source>
</evidence>
<protein>
    <recommendedName>
        <fullName evidence="3">Protein C10</fullName>
    </recommendedName>
</protein>
<dbReference type="AlphaFoldDB" id="A0A7S1WIK4"/>
<sequence>MGRGGGGARKGLGKGKGKALGGKAPGQLGTAAIADRPARALTLEQALSLQEEMLDAFADKAFQKRLRKVEELHGKAHEGTTEAHKELFLEVHSTLLPSYGYPGTSAGVREMLAAASRHNGNEEFWRNRARLNRLLGLEPPSARQGVGEEPEDAADPADRPCEAPETAGALPGRAAGRAGAAAQKPAGRVRVTARHATDGDTLQVMVPETASFQTVKEAISKKVGRGEFLTKGRLVGQDDDGTFFPQKDDGRIGDLREVLVLGYGLQPHEDEEAKAWRHELAQRQRAAADR</sequence>